<reference evidence="2" key="1">
    <citation type="journal article" date="2020" name="Stud. Mycol.">
        <title>101 Dothideomycetes genomes: a test case for predicting lifestyles and emergence of pathogens.</title>
        <authorList>
            <person name="Haridas S."/>
            <person name="Albert R."/>
            <person name="Binder M."/>
            <person name="Bloem J."/>
            <person name="Labutti K."/>
            <person name="Salamov A."/>
            <person name="Andreopoulos B."/>
            <person name="Baker S."/>
            <person name="Barry K."/>
            <person name="Bills G."/>
            <person name="Bluhm B."/>
            <person name="Cannon C."/>
            <person name="Castanera R."/>
            <person name="Culley D."/>
            <person name="Daum C."/>
            <person name="Ezra D."/>
            <person name="Gonzalez J."/>
            <person name="Henrissat B."/>
            <person name="Kuo A."/>
            <person name="Liang C."/>
            <person name="Lipzen A."/>
            <person name="Lutzoni F."/>
            <person name="Magnuson J."/>
            <person name="Mondo S."/>
            <person name="Nolan M."/>
            <person name="Ohm R."/>
            <person name="Pangilinan J."/>
            <person name="Park H.-J."/>
            <person name="Ramirez L."/>
            <person name="Alfaro M."/>
            <person name="Sun H."/>
            <person name="Tritt A."/>
            <person name="Yoshinaga Y."/>
            <person name="Zwiers L.-H."/>
            <person name="Turgeon B."/>
            <person name="Goodwin S."/>
            <person name="Spatafora J."/>
            <person name="Crous P."/>
            <person name="Grigoriev I."/>
        </authorList>
    </citation>
    <scope>NUCLEOTIDE SEQUENCE</scope>
    <source>
        <strain evidence="2">CBS 122367</strain>
    </source>
</reference>
<evidence type="ECO:0000313" key="2">
    <source>
        <dbReference type="EMBL" id="KAF2690792.1"/>
    </source>
</evidence>
<feature type="compositionally biased region" description="Low complexity" evidence="1">
    <location>
        <begin position="13"/>
        <end position="25"/>
    </location>
</feature>
<sequence>MHHHQTPKMKGNTASSSTAPTTLPTRNGTASWNSSIRKAKSKLKAEGLEEDFEEVDWNVQSGLEFDNAGYEEVSSHFNTWITSGAEPYDTSAHFRACIIVDDASLASVDSFLSDGKPLDTFDHLGTARVFLVHRDKGEGKNDDLRVEFDAQGF</sequence>
<dbReference type="Proteomes" id="UP000799291">
    <property type="component" value="Unassembled WGS sequence"/>
</dbReference>
<feature type="compositionally biased region" description="Polar residues" evidence="1">
    <location>
        <begin position="26"/>
        <end position="35"/>
    </location>
</feature>
<evidence type="ECO:0000256" key="1">
    <source>
        <dbReference type="SAM" id="MobiDB-lite"/>
    </source>
</evidence>
<protein>
    <submittedName>
        <fullName evidence="2">Uncharacterized protein</fullName>
    </submittedName>
</protein>
<feature type="region of interest" description="Disordered" evidence="1">
    <location>
        <begin position="1"/>
        <end position="35"/>
    </location>
</feature>
<dbReference type="AlphaFoldDB" id="A0A6G1JJQ7"/>
<dbReference type="EMBL" id="MU005570">
    <property type="protein sequence ID" value="KAF2690792.1"/>
    <property type="molecule type" value="Genomic_DNA"/>
</dbReference>
<evidence type="ECO:0000313" key="3">
    <source>
        <dbReference type="Proteomes" id="UP000799291"/>
    </source>
</evidence>
<name>A0A6G1JJQ7_9PLEO</name>
<accession>A0A6G1JJQ7</accession>
<dbReference type="OrthoDB" id="3780500at2759"/>
<organism evidence="2 3">
    <name type="scientific">Lentithecium fluviatile CBS 122367</name>
    <dbReference type="NCBI Taxonomy" id="1168545"/>
    <lineage>
        <taxon>Eukaryota</taxon>
        <taxon>Fungi</taxon>
        <taxon>Dikarya</taxon>
        <taxon>Ascomycota</taxon>
        <taxon>Pezizomycotina</taxon>
        <taxon>Dothideomycetes</taxon>
        <taxon>Pleosporomycetidae</taxon>
        <taxon>Pleosporales</taxon>
        <taxon>Massarineae</taxon>
        <taxon>Lentitheciaceae</taxon>
        <taxon>Lentithecium</taxon>
    </lineage>
</organism>
<keyword evidence="3" id="KW-1185">Reference proteome</keyword>
<proteinExistence type="predicted"/>
<gene>
    <name evidence="2" type="ORF">K458DRAFT_382369</name>
</gene>